<feature type="compositionally biased region" description="Low complexity" evidence="2">
    <location>
        <begin position="395"/>
        <end position="409"/>
    </location>
</feature>
<evidence type="ECO:0000313" key="4">
    <source>
        <dbReference type="EMBL" id="GGM40126.1"/>
    </source>
</evidence>
<dbReference type="SUPFAM" id="SSF140459">
    <property type="entry name" value="PE/PPE dimer-like"/>
    <property type="match status" value="1"/>
</dbReference>
<feature type="compositionally biased region" description="Gly residues" evidence="2">
    <location>
        <begin position="410"/>
        <end position="429"/>
    </location>
</feature>
<dbReference type="Gene3D" id="1.20.1260.20">
    <property type="entry name" value="PPE superfamily"/>
    <property type="match status" value="1"/>
</dbReference>
<comment type="similarity">
    <text evidence="1">Belongs to the mycobacterial PPE family.</text>
</comment>
<dbReference type="InterPro" id="IPR000030">
    <property type="entry name" value="PPE_dom"/>
</dbReference>
<protein>
    <recommendedName>
        <fullName evidence="3">PPE domain-containing protein</fullName>
    </recommendedName>
</protein>
<feature type="compositionally biased region" description="Gly residues" evidence="2">
    <location>
        <begin position="206"/>
        <end position="233"/>
    </location>
</feature>
<reference evidence="4" key="2">
    <citation type="submission" date="2020-09" db="EMBL/GenBank/DDBJ databases">
        <authorList>
            <person name="Sun Q."/>
            <person name="Zhou Y."/>
        </authorList>
    </citation>
    <scope>NUCLEOTIDE SEQUENCE</scope>
    <source>
        <strain evidence="4">CGMCC 4.5737</strain>
    </source>
</reference>
<evidence type="ECO:0000259" key="3">
    <source>
        <dbReference type="Pfam" id="PF00823"/>
    </source>
</evidence>
<feature type="compositionally biased region" description="Polar residues" evidence="2">
    <location>
        <begin position="99"/>
        <end position="117"/>
    </location>
</feature>
<feature type="compositionally biased region" description="Polar residues" evidence="2">
    <location>
        <begin position="173"/>
        <end position="184"/>
    </location>
</feature>
<dbReference type="EMBL" id="BMMK01000002">
    <property type="protein sequence ID" value="GGM40126.1"/>
    <property type="molecule type" value="Genomic_DNA"/>
</dbReference>
<dbReference type="InterPro" id="IPR038332">
    <property type="entry name" value="PPE_sf"/>
</dbReference>
<keyword evidence="5" id="KW-1185">Reference proteome</keyword>
<evidence type="ECO:0000313" key="5">
    <source>
        <dbReference type="Proteomes" id="UP000637578"/>
    </source>
</evidence>
<name>A0A8J3C8C4_9PSEU</name>
<dbReference type="RefSeq" id="WP_189054049.1">
    <property type="nucleotide sequence ID" value="NZ_BMMK01000002.1"/>
</dbReference>
<proteinExistence type="inferred from homology"/>
<dbReference type="AlphaFoldDB" id="A0A8J3C8C4"/>
<feature type="region of interest" description="Disordered" evidence="2">
    <location>
        <begin position="173"/>
        <end position="472"/>
    </location>
</feature>
<organism evidence="4 5">
    <name type="scientific">Longimycelium tulufanense</name>
    <dbReference type="NCBI Taxonomy" id="907463"/>
    <lineage>
        <taxon>Bacteria</taxon>
        <taxon>Bacillati</taxon>
        <taxon>Actinomycetota</taxon>
        <taxon>Actinomycetes</taxon>
        <taxon>Pseudonocardiales</taxon>
        <taxon>Pseudonocardiaceae</taxon>
        <taxon>Longimycelium</taxon>
    </lineage>
</organism>
<feature type="compositionally biased region" description="Gly residues" evidence="2">
    <location>
        <begin position="301"/>
        <end position="394"/>
    </location>
</feature>
<evidence type="ECO:0000256" key="1">
    <source>
        <dbReference type="ARBA" id="ARBA00010652"/>
    </source>
</evidence>
<feature type="domain" description="PPE" evidence="3">
    <location>
        <begin position="46"/>
        <end position="183"/>
    </location>
</feature>
<comment type="caution">
    <text evidence="4">The sequence shown here is derived from an EMBL/GenBank/DDBJ whole genome shotgun (WGS) entry which is preliminary data.</text>
</comment>
<dbReference type="Proteomes" id="UP000637578">
    <property type="component" value="Unassembled WGS sequence"/>
</dbReference>
<gene>
    <name evidence="4" type="ORF">GCM10012275_08850</name>
</gene>
<feature type="region of interest" description="Disordered" evidence="2">
    <location>
        <begin position="99"/>
        <end position="135"/>
    </location>
</feature>
<evidence type="ECO:0000256" key="2">
    <source>
        <dbReference type="SAM" id="MobiDB-lite"/>
    </source>
</evidence>
<sequence>MSGRYHWDGYSHRQLYDMIHGGSLCTPDGSIVPAASPGGGGPAPSGAWKEFVTLMQNAEERTNQALSKAGAEWEGQAADAARMGITPLAQWANDAGTAGQASQAGVTEQVDSYSSAKNKMPEPVPVTSTANSDWGGIPAGITHLVGGQTDQDKQEQAAQNAKAEAVRVMGGYESNSSSATSRLGQFTPPPEVVVDVPSPQPTGSTIDGGPGTVSPGGGGGHTWGGPGTSGGGQHSVAPPPSGGSNWTGGVATPPAAGTDPASVTPPPTTNPAAFPPGSSGGPGAMPPGTGVPPTGQPPGGGPGYGPGGPYGGPYVGPYGRPGTGGPGASGGNPGVSGRGPGGMGGRFGGPAGGFGPGGSGGSGGFGPGGSGYGGPGQGGGRPGMGPGSGFGAGAFGAEEAAARGAAGARGPAGPGGAGMGGPMGAAGARGKGEEDKEHRAPSYLEEDEDIWTGGINKVAPPVIGERPPRYDS</sequence>
<feature type="compositionally biased region" description="Basic and acidic residues" evidence="2">
    <location>
        <begin position="430"/>
        <end position="440"/>
    </location>
</feature>
<reference evidence="4" key="1">
    <citation type="journal article" date="2014" name="Int. J. Syst. Evol. Microbiol.">
        <title>Complete genome sequence of Corynebacterium casei LMG S-19264T (=DSM 44701T), isolated from a smear-ripened cheese.</title>
        <authorList>
            <consortium name="US DOE Joint Genome Institute (JGI-PGF)"/>
            <person name="Walter F."/>
            <person name="Albersmeier A."/>
            <person name="Kalinowski J."/>
            <person name="Ruckert C."/>
        </authorList>
    </citation>
    <scope>NUCLEOTIDE SEQUENCE</scope>
    <source>
        <strain evidence="4">CGMCC 4.5737</strain>
    </source>
</reference>
<dbReference type="Pfam" id="PF00823">
    <property type="entry name" value="PPE"/>
    <property type="match status" value="1"/>
</dbReference>
<accession>A0A8J3C8C4</accession>